<evidence type="ECO:0000313" key="2">
    <source>
        <dbReference type="EMBL" id="GIY94146.1"/>
    </source>
</evidence>
<dbReference type="GO" id="GO:0005615">
    <property type="term" value="C:extracellular space"/>
    <property type="evidence" value="ECO:0007669"/>
    <property type="project" value="InterPro"/>
</dbReference>
<reference evidence="2 3" key="1">
    <citation type="submission" date="2021-06" db="EMBL/GenBank/DDBJ databases">
        <title>Caerostris extrusa draft genome.</title>
        <authorList>
            <person name="Kono N."/>
            <person name="Arakawa K."/>
        </authorList>
    </citation>
    <scope>NUCLEOTIDE SEQUENCE [LARGE SCALE GENOMIC DNA]</scope>
</reference>
<evidence type="ECO:0000259" key="1">
    <source>
        <dbReference type="SMART" id="SM01361"/>
    </source>
</evidence>
<keyword evidence="3" id="KW-1185">Reference proteome</keyword>
<dbReference type="SUPFAM" id="SSF48239">
    <property type="entry name" value="Terpenoid cyclases/Protein prenyltransferases"/>
    <property type="match status" value="1"/>
</dbReference>
<dbReference type="EMBL" id="BPLR01017749">
    <property type="protein sequence ID" value="GIY94146.1"/>
    <property type="molecule type" value="Genomic_DNA"/>
</dbReference>
<dbReference type="Gene3D" id="2.60.40.690">
    <property type="entry name" value="Alpha-macroglobulin, receptor-binding domain"/>
    <property type="match status" value="1"/>
</dbReference>
<dbReference type="InterPro" id="IPR011626">
    <property type="entry name" value="Alpha-macroglobulin_TED"/>
</dbReference>
<accession>A0AAV4XFZ9</accession>
<dbReference type="SMART" id="SM01361">
    <property type="entry name" value="A2M_recep"/>
    <property type="match status" value="1"/>
</dbReference>
<dbReference type="Proteomes" id="UP001054945">
    <property type="component" value="Unassembled WGS sequence"/>
</dbReference>
<name>A0AAV4XFZ9_CAEEX</name>
<organism evidence="2 3">
    <name type="scientific">Caerostris extrusa</name>
    <name type="common">Bark spider</name>
    <name type="synonym">Caerostris bankana</name>
    <dbReference type="NCBI Taxonomy" id="172846"/>
    <lineage>
        <taxon>Eukaryota</taxon>
        <taxon>Metazoa</taxon>
        <taxon>Ecdysozoa</taxon>
        <taxon>Arthropoda</taxon>
        <taxon>Chelicerata</taxon>
        <taxon>Arachnida</taxon>
        <taxon>Araneae</taxon>
        <taxon>Araneomorphae</taxon>
        <taxon>Entelegynae</taxon>
        <taxon>Araneoidea</taxon>
        <taxon>Araneidae</taxon>
        <taxon>Caerostris</taxon>
    </lineage>
</organism>
<dbReference type="InterPro" id="IPR008930">
    <property type="entry name" value="Terpenoid_cyclase/PrenylTrfase"/>
</dbReference>
<dbReference type="InterPro" id="IPR050473">
    <property type="entry name" value="A2M/Complement_sys"/>
</dbReference>
<comment type="caution">
    <text evidence="2">The sequence shown here is derived from an EMBL/GenBank/DDBJ whole genome shotgun (WGS) entry which is preliminary data.</text>
</comment>
<feature type="domain" description="Alpha-macroglobulin receptor-binding" evidence="1">
    <location>
        <begin position="262"/>
        <end position="336"/>
    </location>
</feature>
<gene>
    <name evidence="2" type="primary">Cd109</name>
    <name evidence="2" type="ORF">CEXT_246101</name>
</gene>
<dbReference type="Gene3D" id="1.50.10.20">
    <property type="match status" value="1"/>
</dbReference>
<dbReference type="InterPro" id="IPR009048">
    <property type="entry name" value="A-macroglobulin_rcpt-bd"/>
</dbReference>
<dbReference type="PANTHER" id="PTHR11412">
    <property type="entry name" value="MACROGLOBULIN / COMPLEMENT"/>
    <property type="match status" value="1"/>
</dbReference>
<proteinExistence type="predicted"/>
<dbReference type="InterPro" id="IPR036595">
    <property type="entry name" value="A-macroglobulin_rcpt-bd_sf"/>
</dbReference>
<dbReference type="Pfam" id="PF07678">
    <property type="entry name" value="TED_complement"/>
    <property type="match status" value="1"/>
</dbReference>
<sequence length="388" mass="43613">MTSICESLQELGGEVSRAKTAARRYLEKMLHSTRDSKDPHEIAVVSYALTLAGSVDGEAAFNALDAKMRDTAGLRYWGREPVPPPLIRIEGNRPHMLPRLPVSHDARNVETTAYALLTHIRRQAVIQAEIVRWLQAQRSTNHGWASTQDTLVALQSLMEYNIQSRLRDVMDVTLTVEVPSLPGYSRQIHIDDVNFSEMHTVEIPRAFGTVVVKAQGSGLALVQLSVDYNVEWRHLMMPPPCPPSTLISGLNTRAGTTPGSLSAPVRAGPSCQRAEPVAWRYWREGGIVFYFEHLDVSPICVTFDAQRWYPVANMTRFLSAKVYDYYAPERYNETIVEMFNLFVMNICQVCGSYQCPYCPVFSSAPGLPSTFQIVLLLLLLLYTFRQLS</sequence>
<dbReference type="Pfam" id="PF07677">
    <property type="entry name" value="A2M_recep"/>
    <property type="match status" value="1"/>
</dbReference>
<protein>
    <submittedName>
        <fullName evidence="2">CD109 antigen</fullName>
    </submittedName>
</protein>
<evidence type="ECO:0000313" key="3">
    <source>
        <dbReference type="Proteomes" id="UP001054945"/>
    </source>
</evidence>
<dbReference type="PANTHER" id="PTHR11412:SF172">
    <property type="entry name" value="LD23292P"/>
    <property type="match status" value="1"/>
</dbReference>
<dbReference type="AlphaFoldDB" id="A0AAV4XFZ9"/>
<dbReference type="SUPFAM" id="SSF49410">
    <property type="entry name" value="Alpha-macroglobulin receptor domain"/>
    <property type="match status" value="1"/>
</dbReference>